<keyword evidence="3" id="KW-1185">Reference proteome</keyword>
<dbReference type="Proteomes" id="UP000184275">
    <property type="component" value="Unassembled WGS sequence"/>
</dbReference>
<name>A0A1M6XZ40_9BACT</name>
<organism evidence="2 3">
    <name type="scientific">Fibrobacter intestinalis</name>
    <dbReference type="NCBI Taxonomy" id="28122"/>
    <lineage>
        <taxon>Bacteria</taxon>
        <taxon>Pseudomonadati</taxon>
        <taxon>Fibrobacterota</taxon>
        <taxon>Fibrobacteria</taxon>
        <taxon>Fibrobacterales</taxon>
        <taxon>Fibrobacteraceae</taxon>
        <taxon>Fibrobacter</taxon>
    </lineage>
</organism>
<sequence>MNKILSFICLLLLGCGFALNGGDPSSGDYYVTTTIHRPLDFKFVWQEDSLVYAYASLIGPYEPVDLGSNAYINAGSYVLEFSKGEGSLNASPHWEGVSEVFDSTIVNLFYSVDSSRHLQFSLVDSIETVKSYDLDLTPFFFYTNAVKHYEIRGDSIDIFLPEGNFYVLYVGSCYNGYDNFSDLSMDVTYTYCKKIKSSEKSQTITLEIAALHRSSFFVYLVYDKESSSGTDVFTFLWRYNV</sequence>
<reference evidence="3" key="1">
    <citation type="submission" date="2016-11" db="EMBL/GenBank/DDBJ databases">
        <authorList>
            <person name="Varghese N."/>
            <person name="Submissions S."/>
        </authorList>
    </citation>
    <scope>NUCLEOTIDE SEQUENCE [LARGE SCALE GENOMIC DNA]</scope>
    <source>
        <strain evidence="3">UWOS</strain>
    </source>
</reference>
<gene>
    <name evidence="2" type="ORF">SAMN05720469_1363</name>
</gene>
<dbReference type="EMBL" id="FRAW01000036">
    <property type="protein sequence ID" value="SHL11176.1"/>
    <property type="molecule type" value="Genomic_DNA"/>
</dbReference>
<proteinExistence type="predicted"/>
<keyword evidence="1" id="KW-0732">Signal</keyword>
<accession>A0A1M6XZ40</accession>
<dbReference type="AlphaFoldDB" id="A0A1M6XZ40"/>
<evidence type="ECO:0008006" key="4">
    <source>
        <dbReference type="Google" id="ProtNLM"/>
    </source>
</evidence>
<evidence type="ECO:0000313" key="2">
    <source>
        <dbReference type="EMBL" id="SHL11176.1"/>
    </source>
</evidence>
<protein>
    <recommendedName>
        <fullName evidence="4">Lipoprotein</fullName>
    </recommendedName>
</protein>
<feature type="chain" id="PRO_5011957791" description="Lipoprotein" evidence="1">
    <location>
        <begin position="21"/>
        <end position="241"/>
    </location>
</feature>
<feature type="signal peptide" evidence="1">
    <location>
        <begin position="1"/>
        <end position="20"/>
    </location>
</feature>
<dbReference type="PROSITE" id="PS51257">
    <property type="entry name" value="PROKAR_LIPOPROTEIN"/>
    <property type="match status" value="1"/>
</dbReference>
<evidence type="ECO:0000313" key="3">
    <source>
        <dbReference type="Proteomes" id="UP000184275"/>
    </source>
</evidence>
<evidence type="ECO:0000256" key="1">
    <source>
        <dbReference type="SAM" id="SignalP"/>
    </source>
</evidence>